<dbReference type="InterPro" id="IPR017441">
    <property type="entry name" value="Protein_kinase_ATP_BS"/>
</dbReference>
<feature type="domain" description="Protein kinase" evidence="13">
    <location>
        <begin position="221"/>
        <end position="478"/>
    </location>
</feature>
<evidence type="ECO:0000313" key="15">
    <source>
        <dbReference type="Proteomes" id="UP000805418"/>
    </source>
</evidence>
<dbReference type="SMART" id="SM00219">
    <property type="entry name" value="TyrKc"/>
    <property type="match status" value="1"/>
</dbReference>
<dbReference type="PROSITE" id="PS50011">
    <property type="entry name" value="PROTEIN_KINASE_DOM"/>
    <property type="match status" value="1"/>
</dbReference>
<evidence type="ECO:0000256" key="1">
    <source>
        <dbReference type="ARBA" id="ARBA00022679"/>
    </source>
</evidence>
<evidence type="ECO:0000256" key="10">
    <source>
        <dbReference type="RuleBase" id="RU362096"/>
    </source>
</evidence>
<gene>
    <name evidence="14" type="primary">SRMS</name>
</gene>
<name>A0A8I3P9Q4_CANLF</name>
<keyword evidence="6 10" id="KW-0829">Tyrosine-protein kinase</keyword>
<dbReference type="OrthoDB" id="28230at2759"/>
<evidence type="ECO:0000256" key="11">
    <source>
        <dbReference type="SAM" id="MobiDB-lite"/>
    </source>
</evidence>
<dbReference type="Proteomes" id="UP000805418">
    <property type="component" value="Chromosome 24"/>
</dbReference>
<reference evidence="14" key="3">
    <citation type="submission" date="2025-09" db="UniProtKB">
        <authorList>
            <consortium name="Ensembl"/>
        </authorList>
    </citation>
    <scope>IDENTIFICATION</scope>
    <source>
        <strain evidence="14">Boxer</strain>
    </source>
</reference>
<dbReference type="FunFam" id="3.30.505.10:FF:000078">
    <property type="entry name" value="Tyrosine-protein kinase"/>
    <property type="match status" value="1"/>
</dbReference>
<dbReference type="PROSITE" id="PS00109">
    <property type="entry name" value="PROTEIN_KINASE_TYR"/>
    <property type="match status" value="1"/>
</dbReference>
<dbReference type="GeneTree" id="ENSGT00940000161518"/>
<dbReference type="Gene3D" id="3.30.505.10">
    <property type="entry name" value="SH2 domain"/>
    <property type="match status" value="1"/>
</dbReference>
<organism evidence="14 15">
    <name type="scientific">Canis lupus familiaris</name>
    <name type="common">Dog</name>
    <name type="synonym">Canis familiaris</name>
    <dbReference type="NCBI Taxonomy" id="9615"/>
    <lineage>
        <taxon>Eukaryota</taxon>
        <taxon>Metazoa</taxon>
        <taxon>Chordata</taxon>
        <taxon>Craniata</taxon>
        <taxon>Vertebrata</taxon>
        <taxon>Euteleostomi</taxon>
        <taxon>Mammalia</taxon>
        <taxon>Eutheria</taxon>
        <taxon>Laurasiatheria</taxon>
        <taxon>Carnivora</taxon>
        <taxon>Caniformia</taxon>
        <taxon>Canidae</taxon>
        <taxon>Canis</taxon>
    </lineage>
</organism>
<dbReference type="GO" id="GO:0007169">
    <property type="term" value="P:cell surface receptor protein tyrosine kinase signaling pathway"/>
    <property type="evidence" value="ECO:0000318"/>
    <property type="project" value="GO_Central"/>
</dbReference>
<dbReference type="FunFam" id="1.10.510.10:FF:000458">
    <property type="entry name" value="Tyrosine-protein kinase"/>
    <property type="match status" value="1"/>
</dbReference>
<keyword evidence="3 10" id="KW-0418">Kinase</keyword>
<feature type="region of interest" description="Disordered" evidence="11">
    <location>
        <begin position="83"/>
        <end position="106"/>
    </location>
</feature>
<evidence type="ECO:0000313" key="14">
    <source>
        <dbReference type="Ensembl" id="ENSCAFP00845030306.1"/>
    </source>
</evidence>
<dbReference type="EC" id="2.7.10.2" evidence="10"/>
<dbReference type="InterPro" id="IPR000719">
    <property type="entry name" value="Prot_kinase_dom"/>
</dbReference>
<reference evidence="14" key="1">
    <citation type="submission" date="2020-03" db="EMBL/GenBank/DDBJ databases">
        <title>Long-read based genome assembly of a Labrador retriever dog.</title>
        <authorList>
            <person name="Eory L."/>
            <person name="Zhang W."/>
            <person name="Schoenebeck J."/>
        </authorList>
    </citation>
    <scope>NUCLEOTIDE SEQUENCE [LARGE SCALE GENOMIC DNA]</scope>
    <source>
        <strain evidence="14">Labrador retriever</strain>
    </source>
</reference>
<dbReference type="FunFam" id="3.30.200.20:FF:000053">
    <property type="entry name" value="Tyrosine-protein kinase"/>
    <property type="match status" value="1"/>
</dbReference>
<dbReference type="GO" id="GO:0005524">
    <property type="term" value="F:ATP binding"/>
    <property type="evidence" value="ECO:0007669"/>
    <property type="project" value="UniProtKB-UniRule"/>
</dbReference>
<keyword evidence="4 9" id="KW-0067">ATP-binding</keyword>
<evidence type="ECO:0000256" key="4">
    <source>
        <dbReference type="ARBA" id="ARBA00022840"/>
    </source>
</evidence>
<evidence type="ECO:0000256" key="9">
    <source>
        <dbReference type="PROSITE-ProRule" id="PRU10141"/>
    </source>
</evidence>
<comment type="similarity">
    <text evidence="10">Belongs to the protein kinase superfamily. Tyr protein kinase family.</text>
</comment>
<dbReference type="PRINTS" id="PR00109">
    <property type="entry name" value="TYRKINASE"/>
</dbReference>
<dbReference type="SUPFAM" id="SSF56112">
    <property type="entry name" value="Protein kinase-like (PK-like)"/>
    <property type="match status" value="1"/>
</dbReference>
<dbReference type="InterPro" id="IPR008266">
    <property type="entry name" value="Tyr_kinase_AS"/>
</dbReference>
<proteinExistence type="inferred from homology"/>
<dbReference type="Ensembl" id="ENSCAFT00845038705.1">
    <property type="protein sequence ID" value="ENSCAFP00845030306.1"/>
    <property type="gene ID" value="ENSCAFG00845021922.1"/>
</dbReference>
<evidence type="ECO:0000256" key="2">
    <source>
        <dbReference type="ARBA" id="ARBA00022741"/>
    </source>
</evidence>
<dbReference type="GO" id="GO:0030154">
    <property type="term" value="P:cell differentiation"/>
    <property type="evidence" value="ECO:0000318"/>
    <property type="project" value="GO_Central"/>
</dbReference>
<evidence type="ECO:0000256" key="6">
    <source>
        <dbReference type="ARBA" id="ARBA00023137"/>
    </source>
</evidence>
<dbReference type="InterPro" id="IPR036860">
    <property type="entry name" value="SH2_dom_sf"/>
</dbReference>
<dbReference type="PRINTS" id="PR00401">
    <property type="entry name" value="SH2DOMAIN"/>
</dbReference>
<keyword evidence="2 9" id="KW-0547">Nucleotide-binding</keyword>
<keyword evidence="1 10" id="KW-0808">Transferase</keyword>
<accession>A0A8I3P9Q4</accession>
<dbReference type="GO" id="GO:0005886">
    <property type="term" value="C:plasma membrane"/>
    <property type="evidence" value="ECO:0000318"/>
    <property type="project" value="GO_Central"/>
</dbReference>
<dbReference type="AlphaFoldDB" id="A0A8I3P9Q4"/>
<evidence type="ECO:0000256" key="8">
    <source>
        <dbReference type="PROSITE-ProRule" id="PRU00191"/>
    </source>
</evidence>
<sequence>APSGPKPGRGDAGGMEPFLRKRLTFLSFFWDKIWPVAAPDDGLPGLPERTADFSARGAGELSVRRGDRPCALREDGDYLLARRLSGPPSPGPVPLSHLARAAPEPEPEPDWYFSGISRARAQQQLLLSPANAPGAFLVRPSESSHGDYSLSVRAQAKVRHYRISAAADGLYLQKGRLFPSLEELLAYYAANWKLIRNPLLQPCVAQKLPQQDEWERPRSEFALRRKLGEGHFGEVWEGLWLGSTPVAVKVIKSAYMKLADLAKEIQTLKSLRHERLIRLHAVCSAGEPVYIVTELMRKGNLQAFLGGPEGRALGLPVLLSFACQVAEGMSYLEERRIVHRDLAARNVLVGDDLACKVADFGLARLLKEDIYSPSSGCKIPVKWTAPEAANYRIYSPKSDVWSFGVLLYEVFTHGQCPYEGLSNHEALQQVTRGYRLPRPAACPAEVYTLMLECWKGSPARRPAFATLQDRLSAAHGRLRPAHT</sequence>
<keyword evidence="15" id="KW-1185">Reference proteome</keyword>
<evidence type="ECO:0000256" key="7">
    <source>
        <dbReference type="ARBA" id="ARBA00051245"/>
    </source>
</evidence>
<dbReference type="PANTHER" id="PTHR24418">
    <property type="entry name" value="TYROSINE-PROTEIN KINASE"/>
    <property type="match status" value="1"/>
</dbReference>
<evidence type="ECO:0000259" key="13">
    <source>
        <dbReference type="PROSITE" id="PS50011"/>
    </source>
</evidence>
<protein>
    <recommendedName>
        <fullName evidence="10">Tyrosine-protein kinase</fullName>
        <ecNumber evidence="10">2.7.10.2</ecNumber>
    </recommendedName>
</protein>
<evidence type="ECO:0000259" key="12">
    <source>
        <dbReference type="PROSITE" id="PS50001"/>
    </source>
</evidence>
<dbReference type="InterPro" id="IPR050198">
    <property type="entry name" value="Non-receptor_tyrosine_kinases"/>
</dbReference>
<dbReference type="Pfam" id="PF07714">
    <property type="entry name" value="PK_Tyr_Ser-Thr"/>
    <property type="match status" value="1"/>
</dbReference>
<dbReference type="GO" id="GO:0004715">
    <property type="term" value="F:non-membrane spanning protein tyrosine kinase activity"/>
    <property type="evidence" value="ECO:0000318"/>
    <property type="project" value="GO_Central"/>
</dbReference>
<dbReference type="Gene3D" id="2.30.30.40">
    <property type="entry name" value="SH3 Domains"/>
    <property type="match status" value="1"/>
</dbReference>
<dbReference type="InterPro" id="IPR020635">
    <property type="entry name" value="Tyr_kinase_cat_dom"/>
</dbReference>
<evidence type="ECO:0000256" key="5">
    <source>
        <dbReference type="ARBA" id="ARBA00022999"/>
    </source>
</evidence>
<keyword evidence="5 8" id="KW-0727">SH2 domain</keyword>
<dbReference type="InterPro" id="IPR011009">
    <property type="entry name" value="Kinase-like_dom_sf"/>
</dbReference>
<dbReference type="SUPFAM" id="SSF55550">
    <property type="entry name" value="SH2 domain"/>
    <property type="match status" value="1"/>
</dbReference>
<dbReference type="PROSITE" id="PS50001">
    <property type="entry name" value="SH2"/>
    <property type="match status" value="1"/>
</dbReference>
<dbReference type="Gene3D" id="1.10.510.10">
    <property type="entry name" value="Transferase(Phosphotransferase) domain 1"/>
    <property type="match status" value="1"/>
</dbReference>
<dbReference type="GO" id="GO:0005102">
    <property type="term" value="F:signaling receptor binding"/>
    <property type="evidence" value="ECO:0000318"/>
    <property type="project" value="GO_Central"/>
</dbReference>
<reference evidence="14" key="2">
    <citation type="submission" date="2025-08" db="UniProtKB">
        <authorList>
            <consortium name="Ensembl"/>
        </authorList>
    </citation>
    <scope>IDENTIFICATION</scope>
    <source>
        <strain evidence="14">Boxer</strain>
    </source>
</reference>
<dbReference type="InterPro" id="IPR000980">
    <property type="entry name" value="SH2"/>
</dbReference>
<comment type="catalytic activity">
    <reaction evidence="7 10">
        <text>L-tyrosyl-[protein] + ATP = O-phospho-L-tyrosyl-[protein] + ADP + H(+)</text>
        <dbReference type="Rhea" id="RHEA:10596"/>
        <dbReference type="Rhea" id="RHEA-COMP:10136"/>
        <dbReference type="Rhea" id="RHEA-COMP:20101"/>
        <dbReference type="ChEBI" id="CHEBI:15378"/>
        <dbReference type="ChEBI" id="CHEBI:30616"/>
        <dbReference type="ChEBI" id="CHEBI:46858"/>
        <dbReference type="ChEBI" id="CHEBI:61978"/>
        <dbReference type="ChEBI" id="CHEBI:456216"/>
        <dbReference type="EC" id="2.7.10.2"/>
    </reaction>
</comment>
<dbReference type="PROSITE" id="PS00107">
    <property type="entry name" value="PROTEIN_KINASE_ATP"/>
    <property type="match status" value="1"/>
</dbReference>
<feature type="domain" description="SH2" evidence="12">
    <location>
        <begin position="111"/>
        <end position="203"/>
    </location>
</feature>
<feature type="binding site" evidence="9">
    <location>
        <position position="249"/>
    </location>
    <ligand>
        <name>ATP</name>
        <dbReference type="ChEBI" id="CHEBI:30616"/>
    </ligand>
</feature>
<dbReference type="InterPro" id="IPR001245">
    <property type="entry name" value="Ser-Thr/Tyr_kinase_cat_dom"/>
</dbReference>
<evidence type="ECO:0000256" key="3">
    <source>
        <dbReference type="ARBA" id="ARBA00022777"/>
    </source>
</evidence>
<dbReference type="SMART" id="SM00252">
    <property type="entry name" value="SH2"/>
    <property type="match status" value="1"/>
</dbReference>
<dbReference type="Pfam" id="PF00017">
    <property type="entry name" value="SH2"/>
    <property type="match status" value="1"/>
</dbReference>
<dbReference type="FunCoup" id="A0A8I3P9Q4">
    <property type="interactions" value="4"/>
</dbReference>